<dbReference type="AlphaFoldDB" id="A0A1M4YRJ9"/>
<dbReference type="OrthoDB" id="1438723at2"/>
<gene>
    <name evidence="2" type="ORF">SAMN03080594_102544</name>
</gene>
<keyword evidence="1" id="KW-0732">Signal</keyword>
<sequence>MKKVCLLFFSLFIFSAAEAKDDCELIYSTASYALNHAKSALKANNYDHQKYYSGKALESYEKLLKLLEGSQCEGLSEKVQDIIADALKAADPADWDRGRYYSKKVFTSTQDLISHMDSRTEVAGVDSTD</sequence>
<dbReference type="EMBL" id="FQUX01000002">
    <property type="protein sequence ID" value="SHF08323.1"/>
    <property type="molecule type" value="Genomic_DNA"/>
</dbReference>
<protein>
    <submittedName>
        <fullName evidence="2">Uncharacterized protein</fullName>
    </submittedName>
</protein>
<accession>A0A1M4YRJ9</accession>
<name>A0A1M4YRJ9_9FLAO</name>
<organism evidence="2 3">
    <name type="scientific">Arenibacter palladensis</name>
    <dbReference type="NCBI Taxonomy" id="237373"/>
    <lineage>
        <taxon>Bacteria</taxon>
        <taxon>Pseudomonadati</taxon>
        <taxon>Bacteroidota</taxon>
        <taxon>Flavobacteriia</taxon>
        <taxon>Flavobacteriales</taxon>
        <taxon>Flavobacteriaceae</taxon>
        <taxon>Arenibacter</taxon>
    </lineage>
</organism>
<proteinExistence type="predicted"/>
<reference evidence="3" key="1">
    <citation type="submission" date="2016-11" db="EMBL/GenBank/DDBJ databases">
        <authorList>
            <person name="Varghese N."/>
            <person name="Submissions S."/>
        </authorList>
    </citation>
    <scope>NUCLEOTIDE SEQUENCE [LARGE SCALE GENOMIC DNA]</scope>
    <source>
        <strain evidence="3">DSM 17539</strain>
    </source>
</reference>
<dbReference type="Proteomes" id="UP000184406">
    <property type="component" value="Unassembled WGS sequence"/>
</dbReference>
<evidence type="ECO:0000313" key="2">
    <source>
        <dbReference type="EMBL" id="SHF08323.1"/>
    </source>
</evidence>
<feature type="chain" id="PRO_5013359114" evidence="1">
    <location>
        <begin position="20"/>
        <end position="129"/>
    </location>
</feature>
<evidence type="ECO:0000313" key="3">
    <source>
        <dbReference type="Proteomes" id="UP000184406"/>
    </source>
</evidence>
<dbReference type="RefSeq" id="WP_072861361.1">
    <property type="nucleotide sequence ID" value="NZ_FQUX01000002.1"/>
</dbReference>
<keyword evidence="3" id="KW-1185">Reference proteome</keyword>
<feature type="signal peptide" evidence="1">
    <location>
        <begin position="1"/>
        <end position="19"/>
    </location>
</feature>
<evidence type="ECO:0000256" key="1">
    <source>
        <dbReference type="SAM" id="SignalP"/>
    </source>
</evidence>